<protein>
    <submittedName>
        <fullName evidence="1">Uncharacterized protein</fullName>
    </submittedName>
</protein>
<proteinExistence type="predicted"/>
<reference evidence="1 2" key="1">
    <citation type="submission" date="2016-08" db="EMBL/GenBank/DDBJ databases">
        <authorList>
            <person name="Seilhamer J.J."/>
        </authorList>
    </citation>
    <scope>NUCLEOTIDE SEQUENCE [LARGE SCALE GENOMIC DNA]</scope>
    <source>
        <strain evidence="1 2">KCTC 42603</strain>
    </source>
</reference>
<sequence length="87" mass="9960">MFHLTYKLYMPDDFHNGFNDTDDEAAFDAYRQAMVEDIAAINGVQNLQDNGDQIEFDYISDGNSFAQNCHSLASKMFNQVRISQVIK</sequence>
<evidence type="ECO:0000313" key="1">
    <source>
        <dbReference type="EMBL" id="OFC70507.1"/>
    </source>
</evidence>
<organism evidence="1 2">
    <name type="scientific">Alteromonas confluentis</name>
    <dbReference type="NCBI Taxonomy" id="1656094"/>
    <lineage>
        <taxon>Bacteria</taxon>
        <taxon>Pseudomonadati</taxon>
        <taxon>Pseudomonadota</taxon>
        <taxon>Gammaproteobacteria</taxon>
        <taxon>Alteromonadales</taxon>
        <taxon>Alteromonadaceae</taxon>
        <taxon>Alteromonas/Salinimonas group</taxon>
        <taxon>Alteromonas</taxon>
    </lineage>
</organism>
<dbReference type="EMBL" id="MDHN01000028">
    <property type="protein sequence ID" value="OFC70507.1"/>
    <property type="molecule type" value="Genomic_DNA"/>
</dbReference>
<name>A0A1E7ZAK8_9ALTE</name>
<comment type="caution">
    <text evidence="1">The sequence shown here is derived from an EMBL/GenBank/DDBJ whole genome shotgun (WGS) entry which is preliminary data.</text>
</comment>
<gene>
    <name evidence="1" type="ORF">BFC18_12140</name>
</gene>
<evidence type="ECO:0000313" key="2">
    <source>
        <dbReference type="Proteomes" id="UP000175691"/>
    </source>
</evidence>
<dbReference type="AlphaFoldDB" id="A0A1E7ZAK8"/>
<accession>A0A1E7ZAK8</accession>
<keyword evidence="2" id="KW-1185">Reference proteome</keyword>
<dbReference type="Proteomes" id="UP000175691">
    <property type="component" value="Unassembled WGS sequence"/>
</dbReference>
<dbReference type="RefSeq" id="WP_070125579.1">
    <property type="nucleotide sequence ID" value="NZ_MDHN01000028.1"/>
</dbReference>